<sequence>MYHPHWPPSSYYPPPPPPTAPVTAPPDSVIIAKVCFQIDDEEKDKNFVPLIRVAVQANRNGRIVTVSEVLRQTVESEGSWIARLAQCAKTSPSTSASSSTGAGAVWIDYGCGYATLVLFKRSDEIPPTIANLPVDRSSIPRVGVDAVVAPLDTDETARIQNYGKVLSSDPLWEHLAAAGVEPNPQAQAVFVHVDRRANSGNSRAPSLLETSGSANNHPTDRQHVLLLSFREDHTYEMTRSEEMETKLLEGRSLPLEDSNRSPSLKAEVARSKSNTQDLMGSSATVSKAKAPAPSKKTVATKKPKLATLSTPPSTTGADSKLKNVKPSRATKASDPKSLLKDNIIKRKPFSATADSKRVRPRISVDLSSSKSSGPEAKPATGNKAGRRILPFNPKEYILLAKAYDEILTADDLKIDASKYTKKDMREASKIMRHAQDEMSARGESNSHDSTSPSESDYKINSNSGKSKNTGATYPTYFNAKECLLLAKAFEDTLTDKDLRMDASKVTKKDVEKARKMLLEMNQGLRQHGSAAGEPTKDRYVTTPAIPMAAPKLQVTDGGSYNSRKENSTNKKSLLRQPAIPGRHGAGSFTKSTSSDGHESPYPMKVEESVEGTENDDNSLARGTKSPAKKEKKKRARSESATAAAAVSKDNLSAEHILAKELPADFGTPNKKKHRLKQGT</sequence>
<dbReference type="EMBL" id="OU594944">
    <property type="protein sequence ID" value="CAG9288731.1"/>
    <property type="molecule type" value="Genomic_DNA"/>
</dbReference>
<feature type="region of interest" description="Disordered" evidence="1">
    <location>
        <begin position="543"/>
        <end position="649"/>
    </location>
</feature>
<feature type="region of interest" description="Disordered" evidence="1">
    <location>
        <begin position="249"/>
        <end position="338"/>
    </location>
</feature>
<organism evidence="2">
    <name type="scientific">Phaeodactylum tricornutum</name>
    <name type="common">Diatom</name>
    <dbReference type="NCBI Taxonomy" id="2850"/>
    <lineage>
        <taxon>Eukaryota</taxon>
        <taxon>Sar</taxon>
        <taxon>Stramenopiles</taxon>
        <taxon>Ochrophyta</taxon>
        <taxon>Bacillariophyta</taxon>
        <taxon>Bacillariophyceae</taxon>
        <taxon>Bacillariophycidae</taxon>
        <taxon>Naviculales</taxon>
        <taxon>Phaeodactylaceae</taxon>
        <taxon>Phaeodactylum</taxon>
    </lineage>
</organism>
<feature type="compositionally biased region" description="Low complexity" evidence="1">
    <location>
        <begin position="638"/>
        <end position="648"/>
    </location>
</feature>
<dbReference type="Proteomes" id="UP000836788">
    <property type="component" value="Chromosome 3"/>
</dbReference>
<reference evidence="2" key="1">
    <citation type="submission" date="2022-02" db="EMBL/GenBank/DDBJ databases">
        <authorList>
            <person name="Giguere J D."/>
        </authorList>
    </citation>
    <scope>NUCLEOTIDE SEQUENCE</scope>
    <source>
        <strain evidence="2">CCAP 1055/1</strain>
    </source>
</reference>
<dbReference type="AlphaFoldDB" id="A0A8J9X589"/>
<feature type="region of interest" description="Disordered" evidence="1">
    <location>
        <begin position="201"/>
        <end position="220"/>
    </location>
</feature>
<feature type="region of interest" description="Disordered" evidence="1">
    <location>
        <begin position="434"/>
        <end position="471"/>
    </location>
</feature>
<accession>A0A8J9X589</accession>
<feature type="compositionally biased region" description="Polar residues" evidence="1">
    <location>
        <begin position="201"/>
        <end position="217"/>
    </location>
</feature>
<evidence type="ECO:0000313" key="2">
    <source>
        <dbReference type="EMBL" id="CAG9288731.1"/>
    </source>
</evidence>
<gene>
    <name evidence="2" type="ORF">PTTT1_LOCUS39432</name>
</gene>
<evidence type="ECO:0000256" key="1">
    <source>
        <dbReference type="SAM" id="MobiDB-lite"/>
    </source>
</evidence>
<feature type="region of interest" description="Disordered" evidence="1">
    <location>
        <begin position="1"/>
        <end position="20"/>
    </location>
</feature>
<protein>
    <submittedName>
        <fullName evidence="2">Uncharacterized protein</fullName>
    </submittedName>
</protein>
<feature type="compositionally biased region" description="Polar residues" evidence="1">
    <location>
        <begin position="447"/>
        <end position="471"/>
    </location>
</feature>
<proteinExistence type="predicted"/>
<feature type="compositionally biased region" description="Low complexity" evidence="1">
    <location>
        <begin position="281"/>
        <end position="297"/>
    </location>
</feature>
<name>A0A8J9X589_PHATR</name>
<feature type="region of interest" description="Disordered" evidence="1">
    <location>
        <begin position="350"/>
        <end position="386"/>
    </location>
</feature>
<feature type="compositionally biased region" description="Basic and acidic residues" evidence="1">
    <location>
        <begin position="434"/>
        <end position="446"/>
    </location>
</feature>